<feature type="compositionally biased region" description="Basic and acidic residues" evidence="1">
    <location>
        <begin position="26"/>
        <end position="35"/>
    </location>
</feature>
<dbReference type="EMBL" id="JANAVB010043419">
    <property type="protein sequence ID" value="KAJ6792643.1"/>
    <property type="molecule type" value="Genomic_DNA"/>
</dbReference>
<keyword evidence="2" id="KW-0732">Signal</keyword>
<sequence length="101" mass="10732">MKISMVLLVSFGLILICSDTHVQGREVPSAHDDQQKIAATPSLGHANGDSAGANSNVGSYDDDVPGPSPRAYGGPSTESHHRTSPEEYNRIARNLPTPNNH</sequence>
<evidence type="ECO:0000256" key="1">
    <source>
        <dbReference type="SAM" id="MobiDB-lite"/>
    </source>
</evidence>
<gene>
    <name evidence="3" type="ORF">M6B38_238670</name>
</gene>
<dbReference type="AlphaFoldDB" id="A0AAX6DLJ8"/>
<evidence type="ECO:0000313" key="4">
    <source>
        <dbReference type="Proteomes" id="UP001140949"/>
    </source>
</evidence>
<accession>A0AAX6DLJ8</accession>
<evidence type="ECO:0000313" key="3">
    <source>
        <dbReference type="EMBL" id="KAJ6792643.1"/>
    </source>
</evidence>
<feature type="chain" id="PRO_5043365744" evidence="2">
    <location>
        <begin position="25"/>
        <end position="101"/>
    </location>
</feature>
<feature type="compositionally biased region" description="Basic and acidic residues" evidence="1">
    <location>
        <begin position="78"/>
        <end position="90"/>
    </location>
</feature>
<name>A0AAX6DLJ8_IRIPA</name>
<evidence type="ECO:0000256" key="2">
    <source>
        <dbReference type="SAM" id="SignalP"/>
    </source>
</evidence>
<reference evidence="3" key="2">
    <citation type="submission" date="2023-04" db="EMBL/GenBank/DDBJ databases">
        <authorList>
            <person name="Bruccoleri R.E."/>
            <person name="Oakeley E.J."/>
            <person name="Faust A.-M."/>
            <person name="Dessus-Babus S."/>
            <person name="Altorfer M."/>
            <person name="Burckhardt D."/>
            <person name="Oertli M."/>
            <person name="Naumann U."/>
            <person name="Petersen F."/>
            <person name="Wong J."/>
        </authorList>
    </citation>
    <scope>NUCLEOTIDE SEQUENCE</scope>
    <source>
        <strain evidence="3">GSM-AAB239-AS_SAM_17_03QT</strain>
        <tissue evidence="3">Leaf</tissue>
    </source>
</reference>
<keyword evidence="4" id="KW-1185">Reference proteome</keyword>
<dbReference type="Proteomes" id="UP001140949">
    <property type="component" value="Unassembled WGS sequence"/>
</dbReference>
<proteinExistence type="predicted"/>
<comment type="caution">
    <text evidence="3">The sequence shown here is derived from an EMBL/GenBank/DDBJ whole genome shotgun (WGS) entry which is preliminary data.</text>
</comment>
<protein>
    <submittedName>
        <fullName evidence="3">Uncharacterized protein</fullName>
    </submittedName>
</protein>
<organism evidence="3 4">
    <name type="scientific">Iris pallida</name>
    <name type="common">Sweet iris</name>
    <dbReference type="NCBI Taxonomy" id="29817"/>
    <lineage>
        <taxon>Eukaryota</taxon>
        <taxon>Viridiplantae</taxon>
        <taxon>Streptophyta</taxon>
        <taxon>Embryophyta</taxon>
        <taxon>Tracheophyta</taxon>
        <taxon>Spermatophyta</taxon>
        <taxon>Magnoliopsida</taxon>
        <taxon>Liliopsida</taxon>
        <taxon>Asparagales</taxon>
        <taxon>Iridaceae</taxon>
        <taxon>Iridoideae</taxon>
        <taxon>Irideae</taxon>
        <taxon>Iris</taxon>
    </lineage>
</organism>
<feature type="signal peptide" evidence="2">
    <location>
        <begin position="1"/>
        <end position="24"/>
    </location>
</feature>
<reference evidence="3" key="1">
    <citation type="journal article" date="2023" name="GigaByte">
        <title>Genome assembly of the bearded iris, Iris pallida Lam.</title>
        <authorList>
            <person name="Bruccoleri R.E."/>
            <person name="Oakeley E.J."/>
            <person name="Faust A.M.E."/>
            <person name="Altorfer M."/>
            <person name="Dessus-Babus S."/>
            <person name="Burckhardt D."/>
            <person name="Oertli M."/>
            <person name="Naumann U."/>
            <person name="Petersen F."/>
            <person name="Wong J."/>
        </authorList>
    </citation>
    <scope>NUCLEOTIDE SEQUENCE</scope>
    <source>
        <strain evidence="3">GSM-AAB239-AS_SAM_17_03QT</strain>
    </source>
</reference>
<feature type="region of interest" description="Disordered" evidence="1">
    <location>
        <begin position="26"/>
        <end position="101"/>
    </location>
</feature>